<accession>A0AA88YK24</accession>
<evidence type="ECO:0000313" key="3">
    <source>
        <dbReference type="Proteomes" id="UP001186944"/>
    </source>
</evidence>
<sequence length="147" mass="16656">VRQHNAILTGNCQTTDFANAYKGQRLVVFDLTRDDKPNVNYTLIEHLKNGVLFSTKYQSHVKTFAFCKVLCLANFAPDLDKLSADRWDVWHLNSRGQLQSPSKVCSTNRLPETFFVQTHYESREINHEPPPPSSSSSSSKTALLRAT</sequence>
<name>A0AA88YK24_PINIB</name>
<comment type="caution">
    <text evidence="2">The sequence shown here is derived from an EMBL/GenBank/DDBJ whole genome shotgun (WGS) entry which is preliminary data.</text>
</comment>
<protein>
    <submittedName>
        <fullName evidence="2">Uncharacterized protein</fullName>
    </submittedName>
</protein>
<feature type="non-terminal residue" evidence="2">
    <location>
        <position position="1"/>
    </location>
</feature>
<evidence type="ECO:0000256" key="1">
    <source>
        <dbReference type="SAM" id="MobiDB-lite"/>
    </source>
</evidence>
<proteinExistence type="predicted"/>
<gene>
    <name evidence="2" type="ORF">FSP39_000241</name>
</gene>
<organism evidence="2 3">
    <name type="scientific">Pinctada imbricata</name>
    <name type="common">Atlantic pearl-oyster</name>
    <name type="synonym">Pinctada martensii</name>
    <dbReference type="NCBI Taxonomy" id="66713"/>
    <lineage>
        <taxon>Eukaryota</taxon>
        <taxon>Metazoa</taxon>
        <taxon>Spiralia</taxon>
        <taxon>Lophotrochozoa</taxon>
        <taxon>Mollusca</taxon>
        <taxon>Bivalvia</taxon>
        <taxon>Autobranchia</taxon>
        <taxon>Pteriomorphia</taxon>
        <taxon>Pterioida</taxon>
        <taxon>Pterioidea</taxon>
        <taxon>Pteriidae</taxon>
        <taxon>Pinctada</taxon>
    </lineage>
</organism>
<keyword evidence="3" id="KW-1185">Reference proteome</keyword>
<dbReference type="Proteomes" id="UP001186944">
    <property type="component" value="Unassembled WGS sequence"/>
</dbReference>
<feature type="region of interest" description="Disordered" evidence="1">
    <location>
        <begin position="122"/>
        <end position="147"/>
    </location>
</feature>
<dbReference type="AlphaFoldDB" id="A0AA88YK24"/>
<reference evidence="2" key="1">
    <citation type="submission" date="2019-08" db="EMBL/GenBank/DDBJ databases">
        <title>The improved chromosome-level genome for the pearl oyster Pinctada fucata martensii using PacBio sequencing and Hi-C.</title>
        <authorList>
            <person name="Zheng Z."/>
        </authorList>
    </citation>
    <scope>NUCLEOTIDE SEQUENCE</scope>
    <source>
        <strain evidence="2">ZZ-2019</strain>
        <tissue evidence="2">Adductor muscle</tissue>
    </source>
</reference>
<dbReference type="EMBL" id="VSWD01000002">
    <property type="protein sequence ID" value="KAK3106809.1"/>
    <property type="molecule type" value="Genomic_DNA"/>
</dbReference>
<evidence type="ECO:0000313" key="2">
    <source>
        <dbReference type="EMBL" id="KAK3106809.1"/>
    </source>
</evidence>